<feature type="compositionally biased region" description="Polar residues" evidence="1">
    <location>
        <begin position="204"/>
        <end position="213"/>
    </location>
</feature>
<accession>W7A448</accession>
<evidence type="ECO:0000256" key="1">
    <source>
        <dbReference type="SAM" id="MobiDB-lite"/>
    </source>
</evidence>
<feature type="compositionally biased region" description="Polar residues" evidence="1">
    <location>
        <begin position="88"/>
        <end position="100"/>
    </location>
</feature>
<sequence length="395" mass="43158">MASKANCTLPGFMPNMVPHVSGTSGANVANTKTHVPEPTLQEHDSTSGTALLHSYPSGDAHSIPAPYGSAPPHRVESSPSPVMAHNTPGLSSCMTESNGASHAGKTPSGSQPALSQHVTTHPPAGKTIQVAPVPSKASDVKFSRLPSSNIPRKAPLRGNSGPSKSPSQDTSRKISRPRQKQPKSGQEESTDTAAPTQKRRQVPTEKSQGTKRQSPVVLIRAGRSGKGTKKDDNQESRNDQKEEGALRKKRKCNENENDANSTTASGKITHEGRKVTKNFLQGTKIARSTYVPSSLLPNRTIRRRPMYDYDVPLELEGIRRALGPDDWNEYVYLMESLWLNKVTAHEFEQGAKPLFQLHLDGMRKRMNSVMVVKMIMPRLEQVREELMAMSSGLPR</sequence>
<feature type="region of interest" description="Disordered" evidence="1">
    <location>
        <begin position="37"/>
        <end position="269"/>
    </location>
</feature>
<feature type="compositionally biased region" description="Polar residues" evidence="1">
    <location>
        <begin position="160"/>
        <end position="169"/>
    </location>
</feature>
<dbReference type="EMBL" id="KI963921">
    <property type="protein sequence ID" value="EUC50826.1"/>
    <property type="molecule type" value="Genomic_DNA"/>
</dbReference>
<protein>
    <submittedName>
        <fullName evidence="2">Uncharacterized protein</fullName>
    </submittedName>
</protein>
<evidence type="ECO:0000313" key="2">
    <source>
        <dbReference type="EMBL" id="EUC50826.1"/>
    </source>
</evidence>
<evidence type="ECO:0000313" key="3">
    <source>
        <dbReference type="Proteomes" id="UP000054032"/>
    </source>
</evidence>
<proteinExistence type="predicted"/>
<name>W7A448_COCMI</name>
<dbReference type="GeneID" id="19122009"/>
<reference evidence="2 3" key="1">
    <citation type="journal article" date="2013" name="PLoS Genet.">
        <title>Comparative genome structure, secondary metabolite, and effector coding capacity across Cochliobolus pathogens.</title>
        <authorList>
            <person name="Condon B.J."/>
            <person name="Leng Y."/>
            <person name="Wu D."/>
            <person name="Bushley K.E."/>
            <person name="Ohm R.A."/>
            <person name="Otillar R."/>
            <person name="Martin J."/>
            <person name="Schackwitz W."/>
            <person name="Grimwood J."/>
            <person name="MohdZainudin N."/>
            <person name="Xue C."/>
            <person name="Wang R."/>
            <person name="Manning V.A."/>
            <person name="Dhillon B."/>
            <person name="Tu Z.J."/>
            <person name="Steffenson B.J."/>
            <person name="Salamov A."/>
            <person name="Sun H."/>
            <person name="Lowry S."/>
            <person name="LaButti K."/>
            <person name="Han J."/>
            <person name="Copeland A."/>
            <person name="Lindquist E."/>
            <person name="Barry K."/>
            <person name="Schmutz J."/>
            <person name="Baker S.E."/>
            <person name="Ciuffetti L.M."/>
            <person name="Grigoriev I.V."/>
            <person name="Zhong S."/>
            <person name="Turgeon B.G."/>
        </authorList>
    </citation>
    <scope>NUCLEOTIDE SEQUENCE [LARGE SCALE GENOMIC DNA]</scope>
    <source>
        <strain evidence="2 3">ATCC 44560</strain>
    </source>
</reference>
<dbReference type="KEGG" id="bor:COCMIDRAFT_32023"/>
<dbReference type="Proteomes" id="UP000054032">
    <property type="component" value="Unassembled WGS sequence"/>
</dbReference>
<dbReference type="HOGENOM" id="CLU_710111_0_0_1"/>
<dbReference type="OrthoDB" id="3800185at2759"/>
<gene>
    <name evidence="2" type="ORF">COCMIDRAFT_32023</name>
</gene>
<keyword evidence="3" id="KW-1185">Reference proteome</keyword>
<dbReference type="AlphaFoldDB" id="W7A448"/>
<dbReference type="RefSeq" id="XP_007682698.1">
    <property type="nucleotide sequence ID" value="XM_007684508.1"/>
</dbReference>
<dbReference type="eggNOG" id="ENOG502RJ07">
    <property type="taxonomic scope" value="Eukaryota"/>
</dbReference>
<feature type="compositionally biased region" description="Basic and acidic residues" evidence="1">
    <location>
        <begin position="228"/>
        <end position="246"/>
    </location>
</feature>
<organism evidence="2 3">
    <name type="scientific">Bipolaris oryzae ATCC 44560</name>
    <dbReference type="NCBI Taxonomy" id="930090"/>
    <lineage>
        <taxon>Eukaryota</taxon>
        <taxon>Fungi</taxon>
        <taxon>Dikarya</taxon>
        <taxon>Ascomycota</taxon>
        <taxon>Pezizomycotina</taxon>
        <taxon>Dothideomycetes</taxon>
        <taxon>Pleosporomycetidae</taxon>
        <taxon>Pleosporales</taxon>
        <taxon>Pleosporineae</taxon>
        <taxon>Pleosporaceae</taxon>
        <taxon>Bipolaris</taxon>
    </lineage>
</organism>
<feature type="compositionally biased region" description="Polar residues" evidence="1">
    <location>
        <begin position="107"/>
        <end position="119"/>
    </location>
</feature>